<dbReference type="InterPro" id="IPR041661">
    <property type="entry name" value="ZN622/Rei1/Reh1_Znf-C2H2"/>
</dbReference>
<dbReference type="GO" id="GO:0005737">
    <property type="term" value="C:cytoplasm"/>
    <property type="evidence" value="ECO:0007669"/>
    <property type="project" value="UniProtKB-SubCell"/>
</dbReference>
<keyword evidence="2" id="KW-0963">Cytoplasm</keyword>
<dbReference type="InterPro" id="IPR040025">
    <property type="entry name" value="Znf622/Rei1/Reh1"/>
</dbReference>
<evidence type="ECO:0000256" key="1">
    <source>
        <dbReference type="ARBA" id="ARBA00004496"/>
    </source>
</evidence>
<keyword evidence="6 9" id="KW-0863">Zinc-finger</keyword>
<evidence type="ECO:0000256" key="10">
    <source>
        <dbReference type="SAM" id="MobiDB-lite"/>
    </source>
</evidence>
<protein>
    <submittedName>
        <fullName evidence="12">(pine wood nematode) hypothetical protein</fullName>
    </submittedName>
    <submittedName>
        <fullName evidence="16">C2H2-type domain-containing protein</fullName>
    </submittedName>
</protein>
<dbReference type="EMBL" id="CAJFDI010000006">
    <property type="protein sequence ID" value="CAD5234658.1"/>
    <property type="molecule type" value="Genomic_DNA"/>
</dbReference>
<dbReference type="eggNOG" id="KOG2785">
    <property type="taxonomic scope" value="Eukaryota"/>
</dbReference>
<evidence type="ECO:0000313" key="16">
    <source>
        <dbReference type="WBParaSite" id="BXY_1100100.1"/>
    </source>
</evidence>
<evidence type="ECO:0000256" key="9">
    <source>
        <dbReference type="PROSITE-ProRule" id="PRU00042"/>
    </source>
</evidence>
<evidence type="ECO:0000256" key="8">
    <source>
        <dbReference type="ARBA" id="ARBA00034126"/>
    </source>
</evidence>
<comment type="similarity">
    <text evidence="8">Belongs to the REI1 family.</text>
</comment>
<keyword evidence="3" id="KW-0690">Ribosome biogenesis</keyword>
<dbReference type="Proteomes" id="UP000659654">
    <property type="component" value="Unassembled WGS sequence"/>
</dbReference>
<dbReference type="GO" id="GO:0030687">
    <property type="term" value="C:preribosome, large subunit precursor"/>
    <property type="evidence" value="ECO:0007669"/>
    <property type="project" value="TreeGrafter"/>
</dbReference>
<dbReference type="SUPFAM" id="SSF57667">
    <property type="entry name" value="beta-beta-alpha zinc fingers"/>
    <property type="match status" value="3"/>
</dbReference>
<name>A0A1I7SD96_BURXY</name>
<dbReference type="AlphaFoldDB" id="A0A1I7SD96"/>
<evidence type="ECO:0000256" key="7">
    <source>
        <dbReference type="ARBA" id="ARBA00022833"/>
    </source>
</evidence>
<evidence type="ECO:0000256" key="2">
    <source>
        <dbReference type="ARBA" id="ARBA00022490"/>
    </source>
</evidence>
<reference evidence="16" key="1">
    <citation type="submission" date="2016-11" db="UniProtKB">
        <authorList>
            <consortium name="WormBaseParasite"/>
        </authorList>
    </citation>
    <scope>IDENTIFICATION</scope>
</reference>
<dbReference type="InterPro" id="IPR036236">
    <property type="entry name" value="Znf_C2H2_sf"/>
</dbReference>
<evidence type="ECO:0000256" key="5">
    <source>
        <dbReference type="ARBA" id="ARBA00022737"/>
    </source>
</evidence>
<reference evidence="13" key="2">
    <citation type="submission" date="2020-08" db="EMBL/GenBank/DDBJ databases">
        <authorList>
            <person name="Kikuchi T."/>
        </authorList>
    </citation>
    <scope>NUCLEOTIDE SEQUENCE</scope>
    <source>
        <strain evidence="12">Ka4C1</strain>
    </source>
</reference>
<dbReference type="PROSITE" id="PS50157">
    <property type="entry name" value="ZINC_FINGER_C2H2_2"/>
    <property type="match status" value="1"/>
</dbReference>
<dbReference type="PANTHER" id="PTHR13182">
    <property type="entry name" value="ZINC FINGER PROTEIN 622"/>
    <property type="match status" value="1"/>
</dbReference>
<dbReference type="GO" id="GO:0003676">
    <property type="term" value="F:nucleic acid binding"/>
    <property type="evidence" value="ECO:0007669"/>
    <property type="project" value="InterPro"/>
</dbReference>
<feature type="region of interest" description="Disordered" evidence="10">
    <location>
        <begin position="131"/>
        <end position="151"/>
    </location>
</feature>
<dbReference type="Proteomes" id="UP000582659">
    <property type="component" value="Unassembled WGS sequence"/>
</dbReference>
<evidence type="ECO:0000313" key="15">
    <source>
        <dbReference type="Proteomes" id="UP000659654"/>
    </source>
</evidence>
<dbReference type="PANTHER" id="PTHR13182:SF8">
    <property type="entry name" value="CYTOPLASMIC 60S SUBUNIT BIOGENESIS FACTOR ZNF622"/>
    <property type="match status" value="1"/>
</dbReference>
<dbReference type="InterPro" id="IPR013087">
    <property type="entry name" value="Znf_C2H2_type"/>
</dbReference>
<dbReference type="PROSITE" id="PS00028">
    <property type="entry name" value="ZINC_FINGER_C2H2_1"/>
    <property type="match status" value="2"/>
</dbReference>
<evidence type="ECO:0000256" key="3">
    <source>
        <dbReference type="ARBA" id="ARBA00022517"/>
    </source>
</evidence>
<organism evidence="14 16">
    <name type="scientific">Bursaphelenchus xylophilus</name>
    <name type="common">Pinewood nematode worm</name>
    <name type="synonym">Aphelenchoides xylophilus</name>
    <dbReference type="NCBI Taxonomy" id="6326"/>
    <lineage>
        <taxon>Eukaryota</taxon>
        <taxon>Metazoa</taxon>
        <taxon>Ecdysozoa</taxon>
        <taxon>Nematoda</taxon>
        <taxon>Chromadorea</taxon>
        <taxon>Rhabditida</taxon>
        <taxon>Tylenchina</taxon>
        <taxon>Tylenchomorpha</taxon>
        <taxon>Aphelenchoidea</taxon>
        <taxon>Aphelenchoididae</taxon>
        <taxon>Bursaphelenchus</taxon>
    </lineage>
</organism>
<keyword evidence="4" id="KW-0479">Metal-binding</keyword>
<accession>A0A1I7SD96</accession>
<dbReference type="SMART" id="SM00451">
    <property type="entry name" value="ZnF_U1"/>
    <property type="match status" value="2"/>
</dbReference>
<dbReference type="WBParaSite" id="BXY_1100100.1">
    <property type="protein sequence ID" value="BXY_1100100.1"/>
    <property type="gene ID" value="BXY_1100100"/>
</dbReference>
<comment type="subcellular location">
    <subcellularLocation>
        <location evidence="1">Cytoplasm</location>
    </subcellularLocation>
</comment>
<evidence type="ECO:0000256" key="6">
    <source>
        <dbReference type="ARBA" id="ARBA00022771"/>
    </source>
</evidence>
<evidence type="ECO:0000256" key="4">
    <source>
        <dbReference type="ARBA" id="ARBA00022723"/>
    </source>
</evidence>
<dbReference type="SMART" id="SM00355">
    <property type="entry name" value="ZnF_C2H2"/>
    <property type="match status" value="4"/>
</dbReference>
<keyword evidence="7" id="KW-0862">Zinc</keyword>
<evidence type="ECO:0000313" key="13">
    <source>
        <dbReference type="EMBL" id="CAG9130550.1"/>
    </source>
</evidence>
<dbReference type="GO" id="GO:0042273">
    <property type="term" value="P:ribosomal large subunit biogenesis"/>
    <property type="evidence" value="ECO:0007669"/>
    <property type="project" value="TreeGrafter"/>
</dbReference>
<feature type="domain" description="C2H2-type" evidence="11">
    <location>
        <begin position="211"/>
        <end position="235"/>
    </location>
</feature>
<dbReference type="EMBL" id="CAJFCV020000006">
    <property type="protein sequence ID" value="CAG9130550.1"/>
    <property type="molecule type" value="Genomic_DNA"/>
</dbReference>
<dbReference type="OrthoDB" id="19329at2759"/>
<evidence type="ECO:0000313" key="14">
    <source>
        <dbReference type="Proteomes" id="UP000095284"/>
    </source>
</evidence>
<dbReference type="Pfam" id="PF12756">
    <property type="entry name" value="zf-C2H2_2"/>
    <property type="match status" value="1"/>
</dbReference>
<dbReference type="Proteomes" id="UP000095284">
    <property type="component" value="Unplaced"/>
</dbReference>
<sequence>MSGVRQGFTCVTCRLVFPNSTLQKEHYVSEWHRYNAKRNVVGLPPITEEQFESKVAEEQKKEEIEKNYCKYCKKLFQSKNSYDNHLQSKRHKTNFENYAMPSEEKFTKEIPAPSETISVDSTRKFVDGEDLDDCESSGGWETASSEDEYEYDEDKAIPNSRCLFCPKESGSVEDNLSHMYESHGFFVPDAQYCTDVSGLMKYLGLKVGGGLYCIKCSKRFSDLHSVQLHMKDKVHLSFSLDDDLVNYLDFYDYGELLGEGDDDGDDVALDLGYTLVLPSGAKLGHRSLMKYFKQRLRSDEEQKRLANARIAMKSKVEQKSLGWTGLSGPVAIQRARDFKFVRRVMQKQWLSKGMHSNKLFKTRGRDDQM</sequence>
<evidence type="ECO:0000313" key="12">
    <source>
        <dbReference type="EMBL" id="CAD5234658.1"/>
    </source>
</evidence>
<dbReference type="Gene3D" id="3.30.160.60">
    <property type="entry name" value="Classic Zinc Finger"/>
    <property type="match status" value="1"/>
</dbReference>
<gene>
    <name evidence="12" type="ORF">BXYJ_LOCUS14749</name>
</gene>
<dbReference type="Pfam" id="PF12171">
    <property type="entry name" value="zf-C2H2_jaz"/>
    <property type="match status" value="1"/>
</dbReference>
<proteinExistence type="inferred from homology"/>
<dbReference type="InterPro" id="IPR022755">
    <property type="entry name" value="Znf_C2H2_jaz"/>
</dbReference>
<dbReference type="GO" id="GO:0008270">
    <property type="term" value="F:zinc ion binding"/>
    <property type="evidence" value="ECO:0007669"/>
    <property type="project" value="UniProtKB-KW"/>
</dbReference>
<evidence type="ECO:0000259" key="11">
    <source>
        <dbReference type="PROSITE" id="PS50157"/>
    </source>
</evidence>
<dbReference type="InterPro" id="IPR003604">
    <property type="entry name" value="Matrin/U1-like-C_Znf_C2H2"/>
</dbReference>
<keyword evidence="5" id="KW-0677">Repeat</keyword>
<keyword evidence="15" id="KW-1185">Reference proteome</keyword>